<keyword evidence="2" id="KW-0819">tRNA processing</keyword>
<dbReference type="PANTHER" id="PTHR14387">
    <property type="entry name" value="THADA/DEATH RECEPTOR INTERACTING PROTEIN"/>
    <property type="match status" value="1"/>
</dbReference>
<comment type="caution">
    <text evidence="6">The sequence shown here is derived from an EMBL/GenBank/DDBJ whole genome shotgun (WGS) entry which is preliminary data.</text>
</comment>
<dbReference type="OrthoDB" id="73997at2759"/>
<dbReference type="PANTHER" id="PTHR14387:SF0">
    <property type="entry name" value="DUF2428 DOMAIN-CONTAINING PROTEIN"/>
    <property type="match status" value="1"/>
</dbReference>
<gene>
    <name evidence="6" type="ORF">WICMUC_004682</name>
</gene>
<dbReference type="InterPro" id="IPR056843">
    <property type="entry name" value="THADA-like_TPR"/>
</dbReference>
<evidence type="ECO:0000259" key="3">
    <source>
        <dbReference type="Pfam" id="PF10350"/>
    </source>
</evidence>
<feature type="domain" description="DUF2428" evidence="3">
    <location>
        <begin position="579"/>
        <end position="794"/>
    </location>
</feature>
<dbReference type="EMBL" id="JAEUBF010001281">
    <property type="protein sequence ID" value="KAH3671385.1"/>
    <property type="molecule type" value="Genomic_DNA"/>
</dbReference>
<feature type="domain" description="tRNA (32-2'-O)-methyltransferase regulator THADA-like C-terminal TPR repeats region" evidence="5">
    <location>
        <begin position="796"/>
        <end position="929"/>
    </location>
</feature>
<proteinExistence type="inferred from homology"/>
<evidence type="ECO:0000313" key="7">
    <source>
        <dbReference type="Proteomes" id="UP000769528"/>
    </source>
</evidence>
<evidence type="ECO:0000256" key="2">
    <source>
        <dbReference type="ARBA" id="ARBA00022694"/>
    </source>
</evidence>
<comment type="similarity">
    <text evidence="1">Belongs to the THADA family.</text>
</comment>
<evidence type="ECO:0000259" key="4">
    <source>
        <dbReference type="Pfam" id="PF25150"/>
    </source>
</evidence>
<sequence length="1330" mass="153031">MTNVEKISLDSIPFDINSILSIEDISSIRSVLISNKKVEQPNYDKFLTKIFPILINSLKTATGVGNLRVICSDTISIWVLRSHQLSLKNQPFKNRLQEILTIESLDFLYGYVIDYWNETGAPLSNSLKDLFGKLVSLVKLYPICQQIFKAWIDKALEIPTERRVLYYLIETLSKEIDDSTYIINKNPNFVENSLKFISTNALGNAIGRALTSIYQKLYIDEDHAKEWVDNYWSPIKNSLHSSDLKKGIQSNLLPNLFKISKVAFKLLIKDFENDLEFYIHCLNIGQQLFIEEDPYPQIVSRETIENLLYHQDYKVEIFRLLTYSPKGSKPIHKDIFEIVQQSLFQFFDDVEVETRNKFLSLFKQFLYRIKDSAYALDRNAKRWLNKGFKEQSIPLFEQVSYCKDFLYWLLSFVKTQLRPGSQYSKIISALTILKQLVESNLDPDILHKVEIDYPFEISIFDNELIRLLFDNVLNTYDDIRNYASDLLIATKFELSQQDKQKIIEKGFKMLKDYSSNDSGAKLLELSYKLFNNDISIFNRLVDTIPLNDNIFEAVNLPVDGYFNALQLIIRHFETFETPEKIVQIVERNWNNVKDILSHDSPEGCDQYGVGSAQLVLSYGWRSTKESTLLINELLKFDLSDDQLLQIGELTLDQLSTVRHRGAFSSVYPTFITLANVTKSRIPGQNQKWLDFNISLIQTKTQLITRRSGGLPFLITAIVTVERGLLDHAFNLLLAIAKTPVNEKDDSEKMDIPQVHAFNCMKNLFIESQLSQSCAPFIYRALELSLSTFSSKIWSVRNCSIMLFTALQNRLFARKKISARVFFSRFKGIKEILINILKTSIVDGNLEPLFPVLTVLSKLEATPGYDGLEDFKPLIRKCLETKYWKIRESASRALPSLITDTEQESKVLISSSSLKDQNALHGYLLALKALGTFSAEIADLFYSRIGDLLVENPSFSTRKVYLEIISDLFGIYGKHAQVVEILISLFLKDNTTYKIDGSKQLYLKELFKLVSDEPEILTIGLQSEFYEVKIEAINYCSENNVRDQDSLLQKIANDDKEWVFTRSNAIPLIDKYSTQSVFEFATNQKKYGEDIKRSALELLGSVVSKDISGDNFKLYTELLKSNSQEDEPFPVRYSALKSALRYVSHKKNPEIIWKIYEFLSDDDDEVRDLAAKYFDDGLTACSVANKFTKSFGSIAKEIDVLFSQILQFNPSFDYSVNESNILFIIEKGNFYRNNIEQQVNLSNMIKKNYNGFSERQKEDLKQHLKEVNHKLASFLGKIDIDGILGWSTNEIIFAEVYSTLYHSQSLGLDFSEIKMISKDLELHETLNAFLA</sequence>
<name>A0A9P8PGU9_9ASCO</name>
<evidence type="ECO:0000256" key="1">
    <source>
        <dbReference type="ARBA" id="ARBA00010409"/>
    </source>
</evidence>
<dbReference type="InterPro" id="IPR016024">
    <property type="entry name" value="ARM-type_fold"/>
</dbReference>
<reference evidence="6" key="2">
    <citation type="submission" date="2021-01" db="EMBL/GenBank/DDBJ databases">
        <authorList>
            <person name="Schikora-Tamarit M.A."/>
        </authorList>
    </citation>
    <scope>NUCLEOTIDE SEQUENCE</scope>
    <source>
        <strain evidence="6">CBS6341</strain>
    </source>
</reference>
<reference evidence="6" key="1">
    <citation type="journal article" date="2021" name="Open Biol.">
        <title>Shared evolutionary footprints suggest mitochondrial oxidative damage underlies multiple complex I losses in fungi.</title>
        <authorList>
            <person name="Schikora-Tamarit M.A."/>
            <person name="Marcet-Houben M."/>
            <person name="Nosek J."/>
            <person name="Gabaldon T."/>
        </authorList>
    </citation>
    <scope>NUCLEOTIDE SEQUENCE</scope>
    <source>
        <strain evidence="6">CBS6341</strain>
    </source>
</reference>
<organism evidence="6 7">
    <name type="scientific">Wickerhamomyces mucosus</name>
    <dbReference type="NCBI Taxonomy" id="1378264"/>
    <lineage>
        <taxon>Eukaryota</taxon>
        <taxon>Fungi</taxon>
        <taxon>Dikarya</taxon>
        <taxon>Ascomycota</taxon>
        <taxon>Saccharomycotina</taxon>
        <taxon>Saccharomycetes</taxon>
        <taxon>Phaffomycetales</taxon>
        <taxon>Wickerhamomycetaceae</taxon>
        <taxon>Wickerhamomyces</taxon>
    </lineage>
</organism>
<dbReference type="InterPro" id="IPR011989">
    <property type="entry name" value="ARM-like"/>
</dbReference>
<dbReference type="InterPro" id="IPR051954">
    <property type="entry name" value="tRNA_methyltransferase_THADA"/>
</dbReference>
<dbReference type="Gene3D" id="1.25.10.10">
    <property type="entry name" value="Leucine-rich Repeat Variant"/>
    <property type="match status" value="1"/>
</dbReference>
<accession>A0A9P8PGU9</accession>
<dbReference type="GO" id="GO:0005829">
    <property type="term" value="C:cytosol"/>
    <property type="evidence" value="ECO:0007669"/>
    <property type="project" value="TreeGrafter"/>
</dbReference>
<dbReference type="InterPro" id="IPR056842">
    <property type="entry name" value="THADA-like_TPR_C"/>
</dbReference>
<evidence type="ECO:0000259" key="5">
    <source>
        <dbReference type="Pfam" id="PF25151"/>
    </source>
</evidence>
<dbReference type="SUPFAM" id="SSF48371">
    <property type="entry name" value="ARM repeat"/>
    <property type="match status" value="1"/>
</dbReference>
<evidence type="ECO:0008006" key="8">
    <source>
        <dbReference type="Google" id="ProtNLM"/>
    </source>
</evidence>
<protein>
    <recommendedName>
        <fullName evidence="8">DUF2428 domain-containing protein</fullName>
    </recommendedName>
</protein>
<dbReference type="InterPro" id="IPR019442">
    <property type="entry name" value="THADA/TRM732_DUF2428"/>
</dbReference>
<dbReference type="Pfam" id="PF25151">
    <property type="entry name" value="TPR_Trm732_C"/>
    <property type="match status" value="1"/>
</dbReference>
<keyword evidence="7" id="KW-1185">Reference proteome</keyword>
<dbReference type="Pfam" id="PF25150">
    <property type="entry name" value="TPR_Trm732"/>
    <property type="match status" value="1"/>
</dbReference>
<evidence type="ECO:0000313" key="6">
    <source>
        <dbReference type="EMBL" id="KAH3671385.1"/>
    </source>
</evidence>
<dbReference type="Pfam" id="PF10350">
    <property type="entry name" value="DUF2428"/>
    <property type="match status" value="1"/>
</dbReference>
<dbReference type="Proteomes" id="UP000769528">
    <property type="component" value="Unassembled WGS sequence"/>
</dbReference>
<feature type="domain" description="tRNA (32-2'-O)-methyltransferase regulator THADA-like TPR repeats region" evidence="4">
    <location>
        <begin position="231"/>
        <end position="481"/>
    </location>
</feature>
<dbReference type="GO" id="GO:0030488">
    <property type="term" value="P:tRNA methylation"/>
    <property type="evidence" value="ECO:0007669"/>
    <property type="project" value="TreeGrafter"/>
</dbReference>